<dbReference type="InterPro" id="IPR008503">
    <property type="entry name" value="Asp_endopeptidase"/>
</dbReference>
<reference evidence="3 4" key="1">
    <citation type="submission" date="2018-10" db="EMBL/GenBank/DDBJ databases">
        <title>Genomic Encyclopedia of Type Strains, Phase IV (KMG-IV): sequencing the most valuable type-strain genomes for metagenomic binning, comparative biology and taxonomic classification.</title>
        <authorList>
            <person name="Goeker M."/>
        </authorList>
    </citation>
    <scope>NUCLEOTIDE SEQUENCE [LARGE SCALE GENOMIC DNA]</scope>
    <source>
        <strain evidence="3 4">DSM 12769</strain>
    </source>
</reference>
<dbReference type="PANTHER" id="PTHR38037">
    <property type="entry name" value="ZN_PROTEASE DOMAIN-CONTAINING PROTEIN"/>
    <property type="match status" value="1"/>
</dbReference>
<keyword evidence="4" id="KW-1185">Reference proteome</keyword>
<accession>A0A498CF40</accession>
<gene>
    <name evidence="3" type="ORF">DFR31_0851</name>
</gene>
<name>A0A498CF40_9GAMM</name>
<feature type="domain" description="Retropepsin-like aspartic endopeptidase" evidence="2">
    <location>
        <begin position="127"/>
        <end position="266"/>
    </location>
</feature>
<comment type="caution">
    <text evidence="3">The sequence shown here is derived from an EMBL/GenBank/DDBJ whole genome shotgun (WGS) entry which is preliminary data.</text>
</comment>
<organism evidence="3 4">
    <name type="scientific">Alkalispirillum mobile</name>
    <dbReference type="NCBI Taxonomy" id="85925"/>
    <lineage>
        <taxon>Bacteria</taxon>
        <taxon>Pseudomonadati</taxon>
        <taxon>Pseudomonadota</taxon>
        <taxon>Gammaproteobacteria</taxon>
        <taxon>Chromatiales</taxon>
        <taxon>Ectothiorhodospiraceae</taxon>
        <taxon>Alkalispirillum</taxon>
    </lineage>
</organism>
<sequence>MTQTHRRGRRLRVTAILGGLLTTALLAGCQTLPSDEQLSVTAFQESQAEQTEALREALESLERALQEDLDEQHGQLATLGHNLTELNQRVAELTTTAEEDDNRGFASVVDARVPTDNGNGLEGKLLLGAVEWLALTEHDIVMASRVDSGAASSSLNAKDISEFERDGDTWVRFTVVYPDGKPDEVDDDDYREVELEAPLDSRTTVRQASGSEERLVVRLPVRLGPIEDEARFTLSDRSHLTYPALIGRDLLMDIALIDVAETYLHPHPDDD</sequence>
<dbReference type="RefSeq" id="WP_121441386.1">
    <property type="nucleotide sequence ID" value="NZ_RCDA01000001.1"/>
</dbReference>
<evidence type="ECO:0000259" key="2">
    <source>
        <dbReference type="Pfam" id="PF05618"/>
    </source>
</evidence>
<dbReference type="PANTHER" id="PTHR38037:SF2">
    <property type="entry name" value="ATP-DEPENDENT ZINC PROTEASE DOMAIN-CONTAINING PROTEIN-RELATED"/>
    <property type="match status" value="1"/>
</dbReference>
<proteinExistence type="predicted"/>
<keyword evidence="1" id="KW-0175">Coiled coil</keyword>
<dbReference type="OrthoDB" id="8546610at2"/>
<dbReference type="Gene3D" id="2.40.70.10">
    <property type="entry name" value="Acid Proteases"/>
    <property type="match status" value="1"/>
</dbReference>
<protein>
    <recommendedName>
        <fullName evidence="2">Retropepsin-like aspartic endopeptidase domain-containing protein</fullName>
    </recommendedName>
</protein>
<dbReference type="EMBL" id="RCDA01000001">
    <property type="protein sequence ID" value="RLK50941.1"/>
    <property type="molecule type" value="Genomic_DNA"/>
</dbReference>
<dbReference type="PROSITE" id="PS51257">
    <property type="entry name" value="PROKAR_LIPOPROTEIN"/>
    <property type="match status" value="1"/>
</dbReference>
<dbReference type="InterPro" id="IPR021109">
    <property type="entry name" value="Peptidase_aspartic_dom_sf"/>
</dbReference>
<dbReference type="Proteomes" id="UP000275461">
    <property type="component" value="Unassembled WGS sequence"/>
</dbReference>
<dbReference type="SUPFAM" id="SSF50630">
    <property type="entry name" value="Acid proteases"/>
    <property type="match status" value="1"/>
</dbReference>
<evidence type="ECO:0000256" key="1">
    <source>
        <dbReference type="SAM" id="Coils"/>
    </source>
</evidence>
<feature type="coiled-coil region" evidence="1">
    <location>
        <begin position="44"/>
        <end position="103"/>
    </location>
</feature>
<evidence type="ECO:0000313" key="4">
    <source>
        <dbReference type="Proteomes" id="UP000275461"/>
    </source>
</evidence>
<evidence type="ECO:0000313" key="3">
    <source>
        <dbReference type="EMBL" id="RLK50941.1"/>
    </source>
</evidence>
<dbReference type="AlphaFoldDB" id="A0A498CF40"/>
<dbReference type="Pfam" id="PF05618">
    <property type="entry name" value="Zn_protease"/>
    <property type="match status" value="1"/>
</dbReference>